<dbReference type="PANTHER" id="PTHR47691">
    <property type="entry name" value="REGULATOR-RELATED"/>
    <property type="match status" value="1"/>
</dbReference>
<dbReference type="InterPro" id="IPR001867">
    <property type="entry name" value="OmpR/PhoB-type_DNA-bd"/>
</dbReference>
<dbReference type="InterPro" id="IPR011990">
    <property type="entry name" value="TPR-like_helical_dom_sf"/>
</dbReference>
<keyword evidence="5" id="KW-1185">Reference proteome</keyword>
<dbReference type="InterPro" id="IPR036388">
    <property type="entry name" value="WH-like_DNA-bd_sf"/>
</dbReference>
<name>A0ABW7HHF5_9BURK</name>
<dbReference type="SUPFAM" id="SSF52540">
    <property type="entry name" value="P-loop containing nucleoside triphosphate hydrolases"/>
    <property type="match status" value="1"/>
</dbReference>
<dbReference type="PROSITE" id="PS51755">
    <property type="entry name" value="OMPR_PHOB"/>
    <property type="match status" value="1"/>
</dbReference>
<feature type="domain" description="OmpR/PhoB-type" evidence="3">
    <location>
        <begin position="15"/>
        <end position="113"/>
    </location>
</feature>
<dbReference type="SMART" id="SM00862">
    <property type="entry name" value="Trans_reg_C"/>
    <property type="match status" value="1"/>
</dbReference>
<dbReference type="CDD" id="cd00383">
    <property type="entry name" value="trans_reg_C"/>
    <property type="match status" value="1"/>
</dbReference>
<evidence type="ECO:0000256" key="2">
    <source>
        <dbReference type="PROSITE-ProRule" id="PRU01091"/>
    </source>
</evidence>
<comment type="caution">
    <text evidence="4">The sequence shown here is derived from an EMBL/GenBank/DDBJ whole genome shotgun (WGS) entry which is preliminary data.</text>
</comment>
<evidence type="ECO:0000256" key="1">
    <source>
        <dbReference type="ARBA" id="ARBA00023125"/>
    </source>
</evidence>
<gene>
    <name evidence="4" type="ORF">ACG04R_21465</name>
</gene>
<evidence type="ECO:0000313" key="4">
    <source>
        <dbReference type="EMBL" id="MFG6489267.1"/>
    </source>
</evidence>
<proteinExistence type="predicted"/>
<dbReference type="InterPro" id="IPR016032">
    <property type="entry name" value="Sig_transdc_resp-reg_C-effctor"/>
</dbReference>
<evidence type="ECO:0000313" key="5">
    <source>
        <dbReference type="Proteomes" id="UP001606134"/>
    </source>
</evidence>
<dbReference type="Gene3D" id="1.10.10.10">
    <property type="entry name" value="Winged helix-like DNA-binding domain superfamily/Winged helix DNA-binding domain"/>
    <property type="match status" value="1"/>
</dbReference>
<dbReference type="Gene3D" id="3.40.50.300">
    <property type="entry name" value="P-loop containing nucleotide triphosphate hydrolases"/>
    <property type="match status" value="1"/>
</dbReference>
<evidence type="ECO:0000259" key="3">
    <source>
        <dbReference type="PROSITE" id="PS51755"/>
    </source>
</evidence>
<dbReference type="SUPFAM" id="SSF48452">
    <property type="entry name" value="TPR-like"/>
    <property type="match status" value="1"/>
</dbReference>
<dbReference type="GO" id="GO:0005524">
    <property type="term" value="F:ATP binding"/>
    <property type="evidence" value="ECO:0007669"/>
    <property type="project" value="UniProtKB-KW"/>
</dbReference>
<keyword evidence="4" id="KW-0547">Nucleotide-binding</keyword>
<dbReference type="PANTHER" id="PTHR47691:SF3">
    <property type="entry name" value="HTH-TYPE TRANSCRIPTIONAL REGULATOR RV0890C-RELATED"/>
    <property type="match status" value="1"/>
</dbReference>
<keyword evidence="4" id="KW-0067">ATP-binding</keyword>
<sequence>MTSSEAVQTAPVLSPAVIEFGPFRYDRARREISDGQGRLRLGSRALHILDVLLEEPGRLYSREELVTRVWPQTVVEETSLRVHVSALRKVLGDGQGGVRYIANVPGRGYAFVGELRADPSPGGDALAPPPADALPASLSRPIGREQVIAQIGELLACERLVSIVGAGGMGKTTVALAVTAGLRATYAHGACLVDLSRLSDPALVAGELGQALGLIVPRDNPLAMLEAALRDKQMLFFIDNCEHVVDAVASLVDRLMRTCPGLAFLATSREPLEIEAEWVFKLPPLSLPDVEDTLDAQDLLAYPAIQLFVERARAISATFELTDAHAPAVRQLCGFLDGIPLAIELAAARVDSLGVQGLLHRLENAFELLTRGRRTALSRHRTLQAVMDWSYDLLSDSERLVLQRLSVFRGAFDLDGAVTVASDGALTQQRIVEDVLALCAKSLVVPDAADDERPLHRLLYITRLYAEKQLANSADAAAVHRRHATFILEGLQRARQAGAGMSRYHWSPALGSSIADVRAAIDWALAGENDVELGVQLTALAKRLYADVGRAEEYLQLNALAMARAEAVAAESDRDRLELPLRMAAVFMTGHAVDGRELCRPLFTRMRELLDRLGTKEDRIEALYSMSTTAFGHGDYRLSLALCEEIRTLADGDYAPLSIAISDRVAALNLHALGRNDAAETLARRVLAFNGVRIGRQFLSVVPFGVSMRVLLARLQWVRGDFEQAWQMLTEALEGSMNAHVFALCQTLGTAAVPMAFWRGDVAQASQWARDLWEVAERQSLPYWRAFALVFMRVLAGDAIKPGDEAAIAVAQCAQLGDVVATMRPVGPPPDTRLRVEAGEVGWCAPEVLRLLALEADCDATDMAMTRLEAALKLAEEQGARFWMLRIALSMANIAPGTAAPALATVRRLLSCLDDGSAIPELAAARALLKDRA</sequence>
<dbReference type="InterPro" id="IPR058852">
    <property type="entry name" value="HTH_77"/>
</dbReference>
<dbReference type="Pfam" id="PF25872">
    <property type="entry name" value="HTH_77"/>
    <property type="match status" value="1"/>
</dbReference>
<dbReference type="SUPFAM" id="SSF46894">
    <property type="entry name" value="C-terminal effector domain of the bipartite response regulators"/>
    <property type="match status" value="1"/>
</dbReference>
<dbReference type="EMBL" id="JBIGIC010000012">
    <property type="protein sequence ID" value="MFG6489267.1"/>
    <property type="molecule type" value="Genomic_DNA"/>
</dbReference>
<protein>
    <submittedName>
        <fullName evidence="4">ATP-binding protein</fullName>
    </submittedName>
</protein>
<dbReference type="Proteomes" id="UP001606134">
    <property type="component" value="Unassembled WGS sequence"/>
</dbReference>
<organism evidence="4 5">
    <name type="scientific">Pelomonas candidula</name>
    <dbReference type="NCBI Taxonomy" id="3299025"/>
    <lineage>
        <taxon>Bacteria</taxon>
        <taxon>Pseudomonadati</taxon>
        <taxon>Pseudomonadota</taxon>
        <taxon>Betaproteobacteria</taxon>
        <taxon>Burkholderiales</taxon>
        <taxon>Sphaerotilaceae</taxon>
        <taxon>Roseateles</taxon>
    </lineage>
</organism>
<reference evidence="4 5" key="1">
    <citation type="submission" date="2024-08" db="EMBL/GenBank/DDBJ databases">
        <authorList>
            <person name="Lu H."/>
        </authorList>
    </citation>
    <scope>NUCLEOTIDE SEQUENCE [LARGE SCALE GENOMIC DNA]</scope>
    <source>
        <strain evidence="4 5">BYS78W</strain>
    </source>
</reference>
<dbReference type="Gene3D" id="1.25.40.10">
    <property type="entry name" value="Tetratricopeptide repeat domain"/>
    <property type="match status" value="1"/>
</dbReference>
<feature type="DNA-binding region" description="OmpR/PhoB-type" evidence="2">
    <location>
        <begin position="15"/>
        <end position="113"/>
    </location>
</feature>
<keyword evidence="1 2" id="KW-0238">DNA-binding</keyword>
<dbReference type="Pfam" id="PF00486">
    <property type="entry name" value="Trans_reg_C"/>
    <property type="match status" value="1"/>
</dbReference>
<dbReference type="RefSeq" id="WP_394415624.1">
    <property type="nucleotide sequence ID" value="NZ_JBIGIC010000012.1"/>
</dbReference>
<accession>A0ABW7HHF5</accession>
<dbReference type="InterPro" id="IPR027417">
    <property type="entry name" value="P-loop_NTPase"/>
</dbReference>
<dbReference type="PRINTS" id="PR00364">
    <property type="entry name" value="DISEASERSIST"/>
</dbReference>